<evidence type="ECO:0000313" key="6">
    <source>
        <dbReference type="Proteomes" id="UP001159042"/>
    </source>
</evidence>
<evidence type="ECO:0000313" key="5">
    <source>
        <dbReference type="EMBL" id="KAJ8914118.1"/>
    </source>
</evidence>
<dbReference type="Pfam" id="PF05225">
    <property type="entry name" value="HTH_psq"/>
    <property type="match status" value="1"/>
</dbReference>
<comment type="caution">
    <text evidence="5">The sequence shown here is derived from an EMBL/GenBank/DDBJ whole genome shotgun (WGS) entry which is preliminary data.</text>
</comment>
<name>A0AAV8VIR3_9CUCU</name>
<keyword evidence="6" id="KW-1185">Reference proteome</keyword>
<gene>
    <name evidence="5" type="ORF">NQ315_016193</name>
</gene>
<dbReference type="GO" id="GO:0046872">
    <property type="term" value="F:metal ion binding"/>
    <property type="evidence" value="ECO:0007669"/>
    <property type="project" value="UniProtKB-KW"/>
</dbReference>
<protein>
    <recommendedName>
        <fullName evidence="7">DDE Tnp4 domain-containing protein</fullName>
    </recommendedName>
</protein>
<evidence type="ECO:0000256" key="1">
    <source>
        <dbReference type="ARBA" id="ARBA00001968"/>
    </source>
</evidence>
<feature type="domain" description="DDE Tnp4" evidence="4">
    <location>
        <begin position="107"/>
        <end position="170"/>
    </location>
</feature>
<evidence type="ECO:0000259" key="3">
    <source>
        <dbReference type="Pfam" id="PF05225"/>
    </source>
</evidence>
<dbReference type="Proteomes" id="UP001159042">
    <property type="component" value="Unassembled WGS sequence"/>
</dbReference>
<dbReference type="Gene3D" id="1.10.10.60">
    <property type="entry name" value="Homeodomain-like"/>
    <property type="match status" value="1"/>
</dbReference>
<reference evidence="5 6" key="1">
    <citation type="journal article" date="2023" name="Insect Mol. Biol.">
        <title>Genome sequencing provides insights into the evolution of gene families encoding plant cell wall-degrading enzymes in longhorned beetles.</title>
        <authorList>
            <person name="Shin N.R."/>
            <person name="Okamura Y."/>
            <person name="Kirsch R."/>
            <person name="Pauchet Y."/>
        </authorList>
    </citation>
    <scope>NUCLEOTIDE SEQUENCE [LARGE SCALE GENOMIC DNA]</scope>
    <source>
        <strain evidence="5">EAD_L_NR</strain>
    </source>
</reference>
<evidence type="ECO:0008006" key="7">
    <source>
        <dbReference type="Google" id="ProtNLM"/>
    </source>
</evidence>
<comment type="cofactor">
    <cofactor evidence="1">
        <name>a divalent metal cation</name>
        <dbReference type="ChEBI" id="CHEBI:60240"/>
    </cofactor>
</comment>
<dbReference type="AlphaFoldDB" id="A0AAV8VIR3"/>
<dbReference type="GO" id="GO:0003677">
    <property type="term" value="F:DNA binding"/>
    <property type="evidence" value="ECO:0007669"/>
    <property type="project" value="InterPro"/>
</dbReference>
<dbReference type="EMBL" id="JANEYG010000079">
    <property type="protein sequence ID" value="KAJ8914118.1"/>
    <property type="molecule type" value="Genomic_DNA"/>
</dbReference>
<accession>A0AAV8VIR3</accession>
<feature type="domain" description="HTH psq-type" evidence="3">
    <location>
        <begin position="1"/>
        <end position="21"/>
    </location>
</feature>
<keyword evidence="2" id="KW-0479">Metal-binding</keyword>
<dbReference type="Pfam" id="PF13359">
    <property type="entry name" value="DDE_Tnp_4"/>
    <property type="match status" value="1"/>
</dbReference>
<evidence type="ECO:0000259" key="4">
    <source>
        <dbReference type="Pfam" id="PF13359"/>
    </source>
</evidence>
<dbReference type="InterPro" id="IPR027806">
    <property type="entry name" value="HARBI1_dom"/>
</dbReference>
<organism evidence="5 6">
    <name type="scientific">Exocentrus adspersus</name>
    <dbReference type="NCBI Taxonomy" id="1586481"/>
    <lineage>
        <taxon>Eukaryota</taxon>
        <taxon>Metazoa</taxon>
        <taxon>Ecdysozoa</taxon>
        <taxon>Arthropoda</taxon>
        <taxon>Hexapoda</taxon>
        <taxon>Insecta</taxon>
        <taxon>Pterygota</taxon>
        <taxon>Neoptera</taxon>
        <taxon>Endopterygota</taxon>
        <taxon>Coleoptera</taxon>
        <taxon>Polyphaga</taxon>
        <taxon>Cucujiformia</taxon>
        <taxon>Chrysomeloidea</taxon>
        <taxon>Cerambycidae</taxon>
        <taxon>Lamiinae</taxon>
        <taxon>Acanthocinini</taxon>
        <taxon>Exocentrus</taxon>
    </lineage>
</organism>
<proteinExistence type="predicted"/>
<evidence type="ECO:0000256" key="2">
    <source>
        <dbReference type="ARBA" id="ARBA00022723"/>
    </source>
</evidence>
<sequence>MSMRQASEQYGVPYTTLNYCLHAIEIVAKIIVFFNTLYFSTGASFRSFAFSFRMGKTTVSNIISETSEAIWNSLYPAHMPIPSQNDFQKIAKRFYEIWNVPNCVGVLDGKHIRVCCPDNSSSMCFNYKGFFSIVLQALVDADYRFIHIDVGGYGKQSDGGTFKASPLSIAINL</sequence>
<dbReference type="InterPro" id="IPR007889">
    <property type="entry name" value="HTH_Psq"/>
</dbReference>